<keyword evidence="2" id="KW-1185">Reference proteome</keyword>
<dbReference type="Proteomes" id="UP000823775">
    <property type="component" value="Unassembled WGS sequence"/>
</dbReference>
<sequence length="71" mass="8071">MGTTTKISLGLENGDLGQWRNRDFPKNDRNGVYVPPRAREPIVNNSQSDKVGDMMSRMMKKKLSLKGDYRA</sequence>
<evidence type="ECO:0000313" key="1">
    <source>
        <dbReference type="EMBL" id="MCD7465952.1"/>
    </source>
</evidence>
<proteinExistence type="predicted"/>
<gene>
    <name evidence="1" type="ORF">HAX54_002231</name>
</gene>
<protein>
    <submittedName>
        <fullName evidence="1">Uncharacterized protein</fullName>
    </submittedName>
</protein>
<evidence type="ECO:0000313" key="2">
    <source>
        <dbReference type="Proteomes" id="UP000823775"/>
    </source>
</evidence>
<reference evidence="1 2" key="1">
    <citation type="journal article" date="2021" name="BMC Genomics">
        <title>Datura genome reveals duplications of psychoactive alkaloid biosynthetic genes and high mutation rate following tissue culture.</title>
        <authorList>
            <person name="Rajewski A."/>
            <person name="Carter-House D."/>
            <person name="Stajich J."/>
            <person name="Litt A."/>
        </authorList>
    </citation>
    <scope>NUCLEOTIDE SEQUENCE [LARGE SCALE GENOMIC DNA]</scope>
    <source>
        <strain evidence="1">AR-01</strain>
    </source>
</reference>
<organism evidence="1 2">
    <name type="scientific">Datura stramonium</name>
    <name type="common">Jimsonweed</name>
    <name type="synonym">Common thornapple</name>
    <dbReference type="NCBI Taxonomy" id="4076"/>
    <lineage>
        <taxon>Eukaryota</taxon>
        <taxon>Viridiplantae</taxon>
        <taxon>Streptophyta</taxon>
        <taxon>Embryophyta</taxon>
        <taxon>Tracheophyta</taxon>
        <taxon>Spermatophyta</taxon>
        <taxon>Magnoliopsida</taxon>
        <taxon>eudicotyledons</taxon>
        <taxon>Gunneridae</taxon>
        <taxon>Pentapetalae</taxon>
        <taxon>asterids</taxon>
        <taxon>lamiids</taxon>
        <taxon>Solanales</taxon>
        <taxon>Solanaceae</taxon>
        <taxon>Solanoideae</taxon>
        <taxon>Datureae</taxon>
        <taxon>Datura</taxon>
    </lineage>
</organism>
<dbReference type="EMBL" id="JACEIK010001100">
    <property type="protein sequence ID" value="MCD7465952.1"/>
    <property type="molecule type" value="Genomic_DNA"/>
</dbReference>
<name>A0ABS8T3J0_DATST</name>
<comment type="caution">
    <text evidence="1">The sequence shown here is derived from an EMBL/GenBank/DDBJ whole genome shotgun (WGS) entry which is preliminary data.</text>
</comment>
<accession>A0ABS8T3J0</accession>